<accession>A0A810KZG4</accession>
<dbReference type="RefSeq" id="WP_157034842.1">
    <property type="nucleotide sequence ID" value="NZ_AP023354.1"/>
</dbReference>
<reference evidence="1" key="1">
    <citation type="submission" date="2020-08" db="EMBL/GenBank/DDBJ databases">
        <title>Whole genome shotgun sequence of Actinocatenispora sera NBRC 101916.</title>
        <authorList>
            <person name="Komaki H."/>
            <person name="Tamura T."/>
        </authorList>
    </citation>
    <scope>NUCLEOTIDE SEQUENCE</scope>
    <source>
        <strain evidence="1">NBRC 101916</strain>
    </source>
</reference>
<keyword evidence="2" id="KW-1185">Reference proteome</keyword>
<gene>
    <name evidence="1" type="ORF">Asera_19670</name>
</gene>
<dbReference type="EMBL" id="AP023354">
    <property type="protein sequence ID" value="BCJ27859.1"/>
    <property type="molecule type" value="Genomic_DNA"/>
</dbReference>
<evidence type="ECO:0000313" key="2">
    <source>
        <dbReference type="Proteomes" id="UP000680750"/>
    </source>
</evidence>
<organism evidence="1 2">
    <name type="scientific">Actinocatenispora sera</name>
    <dbReference type="NCBI Taxonomy" id="390989"/>
    <lineage>
        <taxon>Bacteria</taxon>
        <taxon>Bacillati</taxon>
        <taxon>Actinomycetota</taxon>
        <taxon>Actinomycetes</taxon>
        <taxon>Micromonosporales</taxon>
        <taxon>Micromonosporaceae</taxon>
        <taxon>Actinocatenispora</taxon>
    </lineage>
</organism>
<dbReference type="Proteomes" id="UP000680750">
    <property type="component" value="Chromosome"/>
</dbReference>
<name>A0A810KZG4_9ACTN</name>
<evidence type="ECO:0000313" key="1">
    <source>
        <dbReference type="EMBL" id="BCJ27859.1"/>
    </source>
</evidence>
<dbReference type="OrthoDB" id="5172397at2"/>
<sequence>MINAALGGVAGCRHPITLKGLMTWSINGDGSKGWTFGDNVKALEGR</sequence>
<dbReference type="KEGG" id="aser:Asera_19670"/>
<dbReference type="AlphaFoldDB" id="A0A810KZG4"/>
<protein>
    <submittedName>
        <fullName evidence="1">Uncharacterized protein</fullName>
    </submittedName>
</protein>
<proteinExistence type="predicted"/>